<dbReference type="InterPro" id="IPR029787">
    <property type="entry name" value="Nucleotide_cyclase"/>
</dbReference>
<dbReference type="SUPFAM" id="SSF55073">
    <property type="entry name" value="Nucleotide cyclase"/>
    <property type="match status" value="1"/>
</dbReference>
<sequence length="551" mass="61071">MLSDIAFPARFRTRLKAAWALGRRGEPDRAASLAKRILERARGAADRETIAFAHQQLAWFGFQTSRLEEGSAHIHAARQIWQDLRQADGLAWTAAMQAWLLLEAGLTDEAGQGGVEALRLAREPGVRPSTLCFATNVLGVVFWYSSQLERALELCEQAVAQARDLGDPIVLGWWLINLAGVHADRAIRARREGDAALQGQATELALTLNDEAIALAETAGDAWGLRLGLCNAAEYLCTAERTEEALRYLGRHEQAGGELGPRSLGHFLYTKAQVLIQMCRFEEALHVCEAALVVAERTENVTSAHFALRYLSEIHELNGRHDLALAYFKRFHEAFGLFTSEKAQRRARIAEIHYETNRYRELADKAEAQVAALARTLLLDPLTGIANRRAFDELMTACAARERGFAIAMVDLDHFKQINDRFSHLVGDEVLRRVADILSASCGPGDHAARLGGEEFALVIDSEDPAGTRRLCETVRQRIEGADWAAIHPDLRVTMSIGLADCPPREDVQAGIARADARLYAAKAAGRNRVVWLDGLDRREAERRRRQSHAA</sequence>
<keyword evidence="5" id="KW-1185">Reference proteome</keyword>
<dbReference type="EC" id="2.7.7.65" evidence="1"/>
<dbReference type="Proteomes" id="UP000644699">
    <property type="component" value="Unassembled WGS sequence"/>
</dbReference>
<dbReference type="NCBIfam" id="TIGR00254">
    <property type="entry name" value="GGDEF"/>
    <property type="match status" value="1"/>
</dbReference>
<dbReference type="RefSeq" id="WP_188909656.1">
    <property type="nucleotide sequence ID" value="NZ_BMIQ01000004.1"/>
</dbReference>
<dbReference type="GO" id="GO:0052621">
    <property type="term" value="F:diguanylate cyclase activity"/>
    <property type="evidence" value="ECO:0007669"/>
    <property type="project" value="UniProtKB-EC"/>
</dbReference>
<dbReference type="SMART" id="SM00267">
    <property type="entry name" value="GGDEF"/>
    <property type="match status" value="1"/>
</dbReference>
<comment type="caution">
    <text evidence="4">The sequence shown here is derived from an EMBL/GenBank/DDBJ whole genome shotgun (WGS) entry which is preliminary data.</text>
</comment>
<reference evidence="4" key="1">
    <citation type="journal article" date="2014" name="Int. J. Syst. Evol. Microbiol.">
        <title>Complete genome sequence of Corynebacterium casei LMG S-19264T (=DSM 44701T), isolated from a smear-ripened cheese.</title>
        <authorList>
            <consortium name="US DOE Joint Genome Institute (JGI-PGF)"/>
            <person name="Walter F."/>
            <person name="Albersmeier A."/>
            <person name="Kalinowski J."/>
            <person name="Ruckert C."/>
        </authorList>
    </citation>
    <scope>NUCLEOTIDE SEQUENCE</scope>
    <source>
        <strain evidence="4">CGMCC 1.15367</strain>
    </source>
</reference>
<dbReference type="InterPro" id="IPR050469">
    <property type="entry name" value="Diguanylate_Cyclase"/>
</dbReference>
<gene>
    <name evidence="4" type="ORF">GCM10011390_29130</name>
</gene>
<accession>A0A916ZPV5</accession>
<dbReference type="SUPFAM" id="SSF48452">
    <property type="entry name" value="TPR-like"/>
    <property type="match status" value="2"/>
</dbReference>
<evidence type="ECO:0000259" key="3">
    <source>
        <dbReference type="PROSITE" id="PS50887"/>
    </source>
</evidence>
<protein>
    <recommendedName>
        <fullName evidence="1">diguanylate cyclase</fullName>
        <ecNumber evidence="1">2.7.7.65</ecNumber>
    </recommendedName>
</protein>
<feature type="domain" description="GGDEF" evidence="3">
    <location>
        <begin position="403"/>
        <end position="535"/>
    </location>
</feature>
<dbReference type="PROSITE" id="PS50887">
    <property type="entry name" value="GGDEF"/>
    <property type="match status" value="1"/>
</dbReference>
<dbReference type="GO" id="GO:0005886">
    <property type="term" value="C:plasma membrane"/>
    <property type="evidence" value="ECO:0007669"/>
    <property type="project" value="TreeGrafter"/>
</dbReference>
<dbReference type="CDD" id="cd01949">
    <property type="entry name" value="GGDEF"/>
    <property type="match status" value="1"/>
</dbReference>
<dbReference type="PANTHER" id="PTHR45138">
    <property type="entry name" value="REGULATORY COMPONENTS OF SENSORY TRANSDUCTION SYSTEM"/>
    <property type="match status" value="1"/>
</dbReference>
<dbReference type="GO" id="GO:1902201">
    <property type="term" value="P:negative regulation of bacterial-type flagellum-dependent cell motility"/>
    <property type="evidence" value="ECO:0007669"/>
    <property type="project" value="TreeGrafter"/>
</dbReference>
<dbReference type="SMART" id="SM00028">
    <property type="entry name" value="TPR"/>
    <property type="match status" value="3"/>
</dbReference>
<evidence type="ECO:0000313" key="4">
    <source>
        <dbReference type="EMBL" id="GGE08214.1"/>
    </source>
</evidence>
<organism evidence="4 5">
    <name type="scientific">Aureimonas endophytica</name>
    <dbReference type="NCBI Taxonomy" id="2027858"/>
    <lineage>
        <taxon>Bacteria</taxon>
        <taxon>Pseudomonadati</taxon>
        <taxon>Pseudomonadota</taxon>
        <taxon>Alphaproteobacteria</taxon>
        <taxon>Hyphomicrobiales</taxon>
        <taxon>Aurantimonadaceae</taxon>
        <taxon>Aureimonas</taxon>
    </lineage>
</organism>
<evidence type="ECO:0000256" key="2">
    <source>
        <dbReference type="ARBA" id="ARBA00034247"/>
    </source>
</evidence>
<dbReference type="GO" id="GO:0043709">
    <property type="term" value="P:cell adhesion involved in single-species biofilm formation"/>
    <property type="evidence" value="ECO:0007669"/>
    <property type="project" value="TreeGrafter"/>
</dbReference>
<dbReference type="InterPro" id="IPR043128">
    <property type="entry name" value="Rev_trsase/Diguanyl_cyclase"/>
</dbReference>
<comment type="catalytic activity">
    <reaction evidence="2">
        <text>2 GTP = 3',3'-c-di-GMP + 2 diphosphate</text>
        <dbReference type="Rhea" id="RHEA:24898"/>
        <dbReference type="ChEBI" id="CHEBI:33019"/>
        <dbReference type="ChEBI" id="CHEBI:37565"/>
        <dbReference type="ChEBI" id="CHEBI:58805"/>
        <dbReference type="EC" id="2.7.7.65"/>
    </reaction>
</comment>
<dbReference type="InterPro" id="IPR011990">
    <property type="entry name" value="TPR-like_helical_dom_sf"/>
</dbReference>
<dbReference type="Pfam" id="PF00990">
    <property type="entry name" value="GGDEF"/>
    <property type="match status" value="1"/>
</dbReference>
<reference evidence="4" key="2">
    <citation type="submission" date="2020-09" db="EMBL/GenBank/DDBJ databases">
        <authorList>
            <person name="Sun Q."/>
            <person name="Zhou Y."/>
        </authorList>
    </citation>
    <scope>NUCLEOTIDE SEQUENCE</scope>
    <source>
        <strain evidence="4">CGMCC 1.15367</strain>
    </source>
</reference>
<dbReference type="InterPro" id="IPR019734">
    <property type="entry name" value="TPR_rpt"/>
</dbReference>
<evidence type="ECO:0000313" key="5">
    <source>
        <dbReference type="Proteomes" id="UP000644699"/>
    </source>
</evidence>
<dbReference type="AlphaFoldDB" id="A0A916ZPV5"/>
<proteinExistence type="predicted"/>
<dbReference type="InterPro" id="IPR000160">
    <property type="entry name" value="GGDEF_dom"/>
</dbReference>
<dbReference type="Gene3D" id="3.30.70.270">
    <property type="match status" value="1"/>
</dbReference>
<dbReference type="EMBL" id="BMIQ01000004">
    <property type="protein sequence ID" value="GGE08214.1"/>
    <property type="molecule type" value="Genomic_DNA"/>
</dbReference>
<name>A0A916ZPV5_9HYPH</name>
<evidence type="ECO:0000256" key="1">
    <source>
        <dbReference type="ARBA" id="ARBA00012528"/>
    </source>
</evidence>
<dbReference type="FunFam" id="3.30.70.270:FF:000001">
    <property type="entry name" value="Diguanylate cyclase domain protein"/>
    <property type="match status" value="1"/>
</dbReference>
<dbReference type="Gene3D" id="1.25.40.10">
    <property type="entry name" value="Tetratricopeptide repeat domain"/>
    <property type="match status" value="2"/>
</dbReference>
<dbReference type="PANTHER" id="PTHR45138:SF9">
    <property type="entry name" value="DIGUANYLATE CYCLASE DGCM-RELATED"/>
    <property type="match status" value="1"/>
</dbReference>